<sequence>MAHKDKLLPISPALSAGTIIFLVVLSAILSLIAYTKDIKNVNITSTNTSNIGFSTMHSNTTSMAATTPAFLQLSSLDLTFWTQIADLSGPSAPEDQSKLNSTRRAIDSLLLRYSLHTLTPRDHLIVEYKPPPVYECDKLNYWTRYADAISAMSRLMLKKNYTCLGNWIGQECTEYVTWGTARIELCSWHTKNHWLSCGEVAGYAFEVVEACKEYRGAEGWAYTAGWRVFHTSPKGHKSKVYVH</sequence>
<dbReference type="Proteomes" id="UP000244722">
    <property type="component" value="Unassembled WGS sequence"/>
</dbReference>
<gene>
    <name evidence="2" type="ORF">B9Z19DRAFT_1171181</name>
</gene>
<comment type="caution">
    <text evidence="2">The sequence shown here is derived from an EMBL/GenBank/DDBJ whole genome shotgun (WGS) entry which is preliminary data.</text>
</comment>
<dbReference type="OrthoDB" id="10387932at2759"/>
<name>A0A2T6ZYN8_TUBBO</name>
<evidence type="ECO:0000256" key="1">
    <source>
        <dbReference type="SAM" id="Phobius"/>
    </source>
</evidence>
<accession>A0A2T6ZYN8</accession>
<keyword evidence="1" id="KW-1133">Transmembrane helix</keyword>
<evidence type="ECO:0000313" key="3">
    <source>
        <dbReference type="Proteomes" id="UP000244722"/>
    </source>
</evidence>
<organism evidence="2 3">
    <name type="scientific">Tuber borchii</name>
    <name type="common">White truffle</name>
    <dbReference type="NCBI Taxonomy" id="42251"/>
    <lineage>
        <taxon>Eukaryota</taxon>
        <taxon>Fungi</taxon>
        <taxon>Dikarya</taxon>
        <taxon>Ascomycota</taxon>
        <taxon>Pezizomycotina</taxon>
        <taxon>Pezizomycetes</taxon>
        <taxon>Pezizales</taxon>
        <taxon>Tuberaceae</taxon>
        <taxon>Tuber</taxon>
    </lineage>
</organism>
<keyword evidence="1" id="KW-0472">Membrane</keyword>
<proteinExistence type="predicted"/>
<evidence type="ECO:0000313" key="2">
    <source>
        <dbReference type="EMBL" id="PUU80584.1"/>
    </source>
</evidence>
<feature type="transmembrane region" description="Helical" evidence="1">
    <location>
        <begin position="12"/>
        <end position="34"/>
    </location>
</feature>
<keyword evidence="1" id="KW-0812">Transmembrane</keyword>
<dbReference type="EMBL" id="NESQ01000061">
    <property type="protein sequence ID" value="PUU80584.1"/>
    <property type="molecule type" value="Genomic_DNA"/>
</dbReference>
<protein>
    <submittedName>
        <fullName evidence="2">Uncharacterized protein</fullName>
    </submittedName>
</protein>
<keyword evidence="3" id="KW-1185">Reference proteome</keyword>
<dbReference type="AlphaFoldDB" id="A0A2T6ZYN8"/>
<reference evidence="2 3" key="1">
    <citation type="submission" date="2017-04" db="EMBL/GenBank/DDBJ databases">
        <title>Draft genome sequence of Tuber borchii Vittad., a whitish edible truffle.</title>
        <authorList>
            <consortium name="DOE Joint Genome Institute"/>
            <person name="Murat C."/>
            <person name="Kuo A."/>
            <person name="Barry K.W."/>
            <person name="Clum A."/>
            <person name="Dockter R.B."/>
            <person name="Fauchery L."/>
            <person name="Iotti M."/>
            <person name="Kohler A."/>
            <person name="Labutti K."/>
            <person name="Lindquist E.A."/>
            <person name="Lipzen A."/>
            <person name="Ohm R.A."/>
            <person name="Wang M."/>
            <person name="Grigoriev I.V."/>
            <person name="Zambonelli A."/>
            <person name="Martin F.M."/>
        </authorList>
    </citation>
    <scope>NUCLEOTIDE SEQUENCE [LARGE SCALE GENOMIC DNA]</scope>
    <source>
        <strain evidence="2 3">Tbo3840</strain>
    </source>
</reference>